<evidence type="ECO:0000259" key="1">
    <source>
        <dbReference type="PROSITE" id="PS50280"/>
    </source>
</evidence>
<dbReference type="EMBL" id="CP020472">
    <property type="protein sequence ID" value="ARD22251.1"/>
    <property type="molecule type" value="Genomic_DNA"/>
</dbReference>
<gene>
    <name evidence="2" type="ORF">SJ2017_1949</name>
</gene>
<dbReference type="RefSeq" id="WP_055024018.1">
    <property type="nucleotide sequence ID" value="NZ_CANMJJ010000023.1"/>
</dbReference>
<sequence>MSNSQQIDKTQDLDFVRKATLDTIAKTMIHSSELHGFGLFATDAIKDEQILYLFDGQVVSIADYEKIESLMAKDIAPYSNYIFMECNYLNNETLLVRNFRTKYSYINHSRTPNTEIRYHPMRLVAIKEIQVGEELTIDYRKEQLSDDYLTNPEKQFL</sequence>
<dbReference type="Gene3D" id="2.170.270.10">
    <property type="entry name" value="SET domain"/>
    <property type="match status" value="1"/>
</dbReference>
<feature type="domain" description="SET" evidence="1">
    <location>
        <begin position="25"/>
        <end position="140"/>
    </location>
</feature>
<dbReference type="InterPro" id="IPR046341">
    <property type="entry name" value="SET_dom_sf"/>
</dbReference>
<dbReference type="Proteomes" id="UP000191820">
    <property type="component" value="Chromosome"/>
</dbReference>
<keyword evidence="3" id="KW-1185">Reference proteome</keyword>
<dbReference type="PROSITE" id="PS50280">
    <property type="entry name" value="SET"/>
    <property type="match status" value="1"/>
</dbReference>
<evidence type="ECO:0000313" key="2">
    <source>
        <dbReference type="EMBL" id="ARD22251.1"/>
    </source>
</evidence>
<dbReference type="SUPFAM" id="SSF82199">
    <property type="entry name" value="SET domain"/>
    <property type="match status" value="1"/>
</dbReference>
<accession>A0ABN4YCU6</accession>
<organism evidence="2 3">
    <name type="scientific">Shewanella japonica</name>
    <dbReference type="NCBI Taxonomy" id="93973"/>
    <lineage>
        <taxon>Bacteria</taxon>
        <taxon>Pseudomonadati</taxon>
        <taxon>Pseudomonadota</taxon>
        <taxon>Gammaproteobacteria</taxon>
        <taxon>Alteromonadales</taxon>
        <taxon>Shewanellaceae</taxon>
        <taxon>Shewanella</taxon>
    </lineage>
</organism>
<dbReference type="SMART" id="SM00317">
    <property type="entry name" value="SET"/>
    <property type="match status" value="1"/>
</dbReference>
<dbReference type="Pfam" id="PF00856">
    <property type="entry name" value="SET"/>
    <property type="match status" value="1"/>
</dbReference>
<protein>
    <recommendedName>
        <fullName evidence="1">SET domain-containing protein</fullName>
    </recommendedName>
</protein>
<reference evidence="2 3" key="1">
    <citation type="submission" date="2017-03" db="EMBL/GenBank/DDBJ databases">
        <title>Genome sequencing of Shewanella japonica KCTC 22435.</title>
        <authorList>
            <person name="Kim K.M."/>
        </authorList>
    </citation>
    <scope>NUCLEOTIDE SEQUENCE [LARGE SCALE GENOMIC DNA]</scope>
    <source>
        <strain evidence="2 3">KCTC 22435</strain>
    </source>
</reference>
<proteinExistence type="predicted"/>
<dbReference type="CDD" id="cd08161">
    <property type="entry name" value="SET"/>
    <property type="match status" value="1"/>
</dbReference>
<name>A0ABN4YCU6_9GAMM</name>
<evidence type="ECO:0000313" key="3">
    <source>
        <dbReference type="Proteomes" id="UP000191820"/>
    </source>
</evidence>
<dbReference type="InterPro" id="IPR001214">
    <property type="entry name" value="SET_dom"/>
</dbReference>